<protein>
    <submittedName>
        <fullName evidence="3">Type II toxin-antitoxin system YafQ family toxin</fullName>
    </submittedName>
</protein>
<dbReference type="PANTHER" id="PTHR40588">
    <property type="entry name" value="MRNA INTERFERASE TOXIN YAFQ"/>
    <property type="match status" value="1"/>
</dbReference>
<accession>A0A9D1D3E8</accession>
<dbReference type="Gene3D" id="3.30.2310.20">
    <property type="entry name" value="RelE-like"/>
    <property type="match status" value="1"/>
</dbReference>
<gene>
    <name evidence="3" type="ORF">IAA69_07590</name>
</gene>
<evidence type="ECO:0000256" key="2">
    <source>
        <dbReference type="PIRSR" id="PIRSR006156-1"/>
    </source>
</evidence>
<feature type="active site" description="Proton donor" evidence="2">
    <location>
        <position position="86"/>
    </location>
</feature>
<dbReference type="InterPro" id="IPR007712">
    <property type="entry name" value="RelE/ParE_toxin"/>
</dbReference>
<dbReference type="EMBL" id="DVGB01000090">
    <property type="protein sequence ID" value="HIR02104.1"/>
    <property type="molecule type" value="Genomic_DNA"/>
</dbReference>
<evidence type="ECO:0000256" key="1">
    <source>
        <dbReference type="ARBA" id="ARBA00022649"/>
    </source>
</evidence>
<dbReference type="Pfam" id="PF15738">
    <property type="entry name" value="YafQ_toxin"/>
    <property type="match status" value="1"/>
</dbReference>
<sequence>MLKIRFTSKFKKDYKLIKRQGKSIQKLEQAVAMLRNEEPLPESMRDHELAGNYHGHRECHPGPDWLLIYRIDHGELTLTAVRTGSHSELFN</sequence>
<evidence type="ECO:0000313" key="4">
    <source>
        <dbReference type="Proteomes" id="UP000824261"/>
    </source>
</evidence>
<dbReference type="PANTHER" id="PTHR40588:SF1">
    <property type="entry name" value="MRNA INTERFERASE TOXIN YAFQ"/>
    <property type="match status" value="1"/>
</dbReference>
<organism evidence="3 4">
    <name type="scientific">Candidatus Aveggerthella stercoripullorum</name>
    <dbReference type="NCBI Taxonomy" id="2840688"/>
    <lineage>
        <taxon>Bacteria</taxon>
        <taxon>Bacillati</taxon>
        <taxon>Actinomycetota</taxon>
        <taxon>Coriobacteriia</taxon>
        <taxon>Eggerthellales</taxon>
        <taxon>Eggerthellaceae</taxon>
        <taxon>Eggerthellaceae incertae sedis</taxon>
        <taxon>Candidatus Aveggerthella</taxon>
    </lineage>
</organism>
<dbReference type="GO" id="GO:0006415">
    <property type="term" value="P:translational termination"/>
    <property type="evidence" value="ECO:0007669"/>
    <property type="project" value="TreeGrafter"/>
</dbReference>
<dbReference type="SUPFAM" id="SSF143011">
    <property type="entry name" value="RelE-like"/>
    <property type="match status" value="1"/>
</dbReference>
<reference evidence="3" key="1">
    <citation type="submission" date="2020-10" db="EMBL/GenBank/DDBJ databases">
        <authorList>
            <person name="Gilroy R."/>
        </authorList>
    </citation>
    <scope>NUCLEOTIDE SEQUENCE</scope>
    <source>
        <strain evidence="3">ChiGjej1B1-2707</strain>
    </source>
</reference>
<name>A0A9D1D3E8_9ACTN</name>
<dbReference type="AlphaFoldDB" id="A0A9D1D3E8"/>
<dbReference type="GO" id="GO:0004521">
    <property type="term" value="F:RNA endonuclease activity"/>
    <property type="evidence" value="ECO:0007669"/>
    <property type="project" value="TreeGrafter"/>
</dbReference>
<keyword evidence="1" id="KW-1277">Toxin-antitoxin system</keyword>
<dbReference type="InterPro" id="IPR004386">
    <property type="entry name" value="Toxin_YafQ-like"/>
</dbReference>
<proteinExistence type="predicted"/>
<dbReference type="PIRSF" id="PIRSF006156">
    <property type="entry name" value="YafQ"/>
    <property type="match status" value="1"/>
</dbReference>
<reference evidence="3" key="2">
    <citation type="journal article" date="2021" name="PeerJ">
        <title>Extensive microbial diversity within the chicken gut microbiome revealed by metagenomics and culture.</title>
        <authorList>
            <person name="Gilroy R."/>
            <person name="Ravi A."/>
            <person name="Getino M."/>
            <person name="Pursley I."/>
            <person name="Horton D.L."/>
            <person name="Alikhan N.F."/>
            <person name="Baker D."/>
            <person name="Gharbi K."/>
            <person name="Hall N."/>
            <person name="Watson M."/>
            <person name="Adriaenssens E.M."/>
            <person name="Foster-Nyarko E."/>
            <person name="Jarju S."/>
            <person name="Secka A."/>
            <person name="Antonio M."/>
            <person name="Oren A."/>
            <person name="Chaudhuri R.R."/>
            <person name="La Ragione R."/>
            <person name="Hildebrand F."/>
            <person name="Pallen M.J."/>
        </authorList>
    </citation>
    <scope>NUCLEOTIDE SEQUENCE</scope>
    <source>
        <strain evidence="3">ChiGjej1B1-2707</strain>
    </source>
</reference>
<comment type="caution">
    <text evidence="3">The sequence shown here is derived from an EMBL/GenBank/DDBJ whole genome shotgun (WGS) entry which is preliminary data.</text>
</comment>
<dbReference type="NCBIfam" id="TIGR02385">
    <property type="entry name" value="RelE_StbE"/>
    <property type="match status" value="1"/>
</dbReference>
<dbReference type="GO" id="GO:0006402">
    <property type="term" value="P:mRNA catabolic process"/>
    <property type="evidence" value="ECO:0007669"/>
    <property type="project" value="TreeGrafter"/>
</dbReference>
<evidence type="ECO:0000313" key="3">
    <source>
        <dbReference type="EMBL" id="HIR02104.1"/>
    </source>
</evidence>
<dbReference type="InterPro" id="IPR035093">
    <property type="entry name" value="RelE/ParE_toxin_dom_sf"/>
</dbReference>
<dbReference type="Proteomes" id="UP000824261">
    <property type="component" value="Unassembled WGS sequence"/>
</dbReference>